<name>A0A317ZEU3_9BACT</name>
<dbReference type="PROSITE" id="PS51257">
    <property type="entry name" value="PROKAR_LIPOPROTEIN"/>
    <property type="match status" value="1"/>
</dbReference>
<keyword evidence="2" id="KW-1185">Reference proteome</keyword>
<organism evidence="1 2">
    <name type="scientific">Coraliomargarita sinensis</name>
    <dbReference type="NCBI Taxonomy" id="2174842"/>
    <lineage>
        <taxon>Bacteria</taxon>
        <taxon>Pseudomonadati</taxon>
        <taxon>Verrucomicrobiota</taxon>
        <taxon>Opitutia</taxon>
        <taxon>Puniceicoccales</taxon>
        <taxon>Coraliomargaritaceae</taxon>
        <taxon>Coraliomargarita</taxon>
    </lineage>
</organism>
<protein>
    <submittedName>
        <fullName evidence="1">Uncharacterized protein</fullName>
    </submittedName>
</protein>
<dbReference type="Proteomes" id="UP000247099">
    <property type="component" value="Unassembled WGS sequence"/>
</dbReference>
<dbReference type="AlphaFoldDB" id="A0A317ZEU3"/>
<reference evidence="1 2" key="1">
    <citation type="submission" date="2018-05" db="EMBL/GenBank/DDBJ databases">
        <title>Coraliomargarita sinensis sp. nov., isolated from a marine solar saltern.</title>
        <authorList>
            <person name="Zhou L.Y."/>
        </authorList>
    </citation>
    <scope>NUCLEOTIDE SEQUENCE [LARGE SCALE GENOMIC DNA]</scope>
    <source>
        <strain evidence="1 2">WN38</strain>
    </source>
</reference>
<dbReference type="EMBL" id="QHJQ01000006">
    <property type="protein sequence ID" value="PXA03975.1"/>
    <property type="molecule type" value="Genomic_DNA"/>
</dbReference>
<accession>A0A317ZEU3</accession>
<comment type="caution">
    <text evidence="1">The sequence shown here is derived from an EMBL/GenBank/DDBJ whole genome shotgun (WGS) entry which is preliminary data.</text>
</comment>
<gene>
    <name evidence="1" type="ORF">DDZ13_10075</name>
</gene>
<sequence length="115" mass="12683">MIHRITILLIVLFLAGCNSQRDQVVSEKSEAARSEIKIGDDIFEAKNKLVTKGFGIKYGPDFPTKTERYLMMIVDYGVDPSGLEVFKYTVGIESNADPISGIIKATPEGKITSIE</sequence>
<dbReference type="InParanoid" id="A0A317ZEU3"/>
<dbReference type="RefSeq" id="WP_233246136.1">
    <property type="nucleotide sequence ID" value="NZ_QHJQ01000006.1"/>
</dbReference>
<evidence type="ECO:0000313" key="2">
    <source>
        <dbReference type="Proteomes" id="UP000247099"/>
    </source>
</evidence>
<proteinExistence type="predicted"/>
<evidence type="ECO:0000313" key="1">
    <source>
        <dbReference type="EMBL" id="PXA03975.1"/>
    </source>
</evidence>